<reference evidence="1" key="2">
    <citation type="submission" date="2022-01" db="EMBL/GenBank/DDBJ databases">
        <authorList>
            <person name="Yamashiro T."/>
            <person name="Shiraishi A."/>
            <person name="Satake H."/>
            <person name="Nakayama K."/>
        </authorList>
    </citation>
    <scope>NUCLEOTIDE SEQUENCE</scope>
</reference>
<accession>A0ABQ5I5Y4</accession>
<keyword evidence="2" id="KW-1185">Reference proteome</keyword>
<gene>
    <name evidence="1" type="ORF">Tco_1091056</name>
</gene>
<protein>
    <submittedName>
        <fullName evidence="1">Uncharacterized protein</fullName>
    </submittedName>
</protein>
<dbReference type="EMBL" id="BQNB010020399">
    <property type="protein sequence ID" value="GJT95538.1"/>
    <property type="molecule type" value="Genomic_DNA"/>
</dbReference>
<evidence type="ECO:0000313" key="1">
    <source>
        <dbReference type="EMBL" id="GJT95538.1"/>
    </source>
</evidence>
<reference evidence="1" key="1">
    <citation type="journal article" date="2022" name="Int. J. Mol. Sci.">
        <title>Draft Genome of Tanacetum Coccineum: Genomic Comparison of Closely Related Tanacetum-Family Plants.</title>
        <authorList>
            <person name="Yamashiro T."/>
            <person name="Shiraishi A."/>
            <person name="Nakayama K."/>
            <person name="Satake H."/>
        </authorList>
    </citation>
    <scope>NUCLEOTIDE SEQUENCE</scope>
</reference>
<comment type="caution">
    <text evidence="1">The sequence shown here is derived from an EMBL/GenBank/DDBJ whole genome shotgun (WGS) entry which is preliminary data.</text>
</comment>
<evidence type="ECO:0000313" key="2">
    <source>
        <dbReference type="Proteomes" id="UP001151760"/>
    </source>
</evidence>
<dbReference type="Proteomes" id="UP001151760">
    <property type="component" value="Unassembled WGS sequence"/>
</dbReference>
<name>A0ABQ5I5Y4_9ASTR</name>
<proteinExistence type="predicted"/>
<sequence length="88" mass="9580">MEKRVARCGCGGSGAAGDDRRYNDDGVAWARRVVQCGWRGGELAERWVWGIGRSRSRGAIFGFCRKLFGDGVVMAVGGRWCRVEVVAG</sequence>
<organism evidence="1 2">
    <name type="scientific">Tanacetum coccineum</name>
    <dbReference type="NCBI Taxonomy" id="301880"/>
    <lineage>
        <taxon>Eukaryota</taxon>
        <taxon>Viridiplantae</taxon>
        <taxon>Streptophyta</taxon>
        <taxon>Embryophyta</taxon>
        <taxon>Tracheophyta</taxon>
        <taxon>Spermatophyta</taxon>
        <taxon>Magnoliopsida</taxon>
        <taxon>eudicotyledons</taxon>
        <taxon>Gunneridae</taxon>
        <taxon>Pentapetalae</taxon>
        <taxon>asterids</taxon>
        <taxon>campanulids</taxon>
        <taxon>Asterales</taxon>
        <taxon>Asteraceae</taxon>
        <taxon>Asteroideae</taxon>
        <taxon>Anthemideae</taxon>
        <taxon>Anthemidinae</taxon>
        <taxon>Tanacetum</taxon>
    </lineage>
</organism>